<gene>
    <name evidence="7" type="ORF">ACM01_05170</name>
</gene>
<reference evidence="7 8" key="1">
    <citation type="submission" date="2015-06" db="EMBL/GenBank/DDBJ databases">
        <authorList>
            <person name="Ju K.-S."/>
            <person name="Doroghazi J.R."/>
            <person name="Metcalf W.W."/>
        </authorList>
    </citation>
    <scope>NUCLEOTIDE SEQUENCE [LARGE SCALE GENOMIC DNA]</scope>
    <source>
        <strain evidence="7 8">NRRL 3414</strain>
    </source>
</reference>
<dbReference type="InterPro" id="IPR027417">
    <property type="entry name" value="P-loop_NTPase"/>
</dbReference>
<dbReference type="SMART" id="SM00382">
    <property type="entry name" value="AAA"/>
    <property type="match status" value="2"/>
</dbReference>
<dbReference type="InterPro" id="IPR017871">
    <property type="entry name" value="ABC_transporter-like_CS"/>
</dbReference>
<dbReference type="OrthoDB" id="39350at2"/>
<dbReference type="Proteomes" id="UP000037432">
    <property type="component" value="Unassembled WGS sequence"/>
</dbReference>
<dbReference type="GO" id="GO:0005524">
    <property type="term" value="F:ATP binding"/>
    <property type="evidence" value="ECO:0007669"/>
    <property type="project" value="UniProtKB-KW"/>
</dbReference>
<dbReference type="CDD" id="cd03216">
    <property type="entry name" value="ABC_Carb_Monos_I"/>
    <property type="match status" value="1"/>
</dbReference>
<dbReference type="Pfam" id="PF00005">
    <property type="entry name" value="ABC_tran"/>
    <property type="match status" value="2"/>
</dbReference>
<name>A0A0J8CF44_STRVR</name>
<dbReference type="SUPFAM" id="SSF52540">
    <property type="entry name" value="P-loop containing nucleoside triphosphate hydrolases"/>
    <property type="match status" value="2"/>
</dbReference>
<dbReference type="AlphaFoldDB" id="A0A0J8CF44"/>
<evidence type="ECO:0000256" key="3">
    <source>
        <dbReference type="ARBA" id="ARBA00022741"/>
    </source>
</evidence>
<keyword evidence="3" id="KW-0547">Nucleotide-binding</keyword>
<dbReference type="Gene3D" id="3.40.50.300">
    <property type="entry name" value="P-loop containing nucleotide triphosphate hydrolases"/>
    <property type="match status" value="2"/>
</dbReference>
<proteinExistence type="predicted"/>
<evidence type="ECO:0000256" key="2">
    <source>
        <dbReference type="ARBA" id="ARBA00022737"/>
    </source>
</evidence>
<dbReference type="PANTHER" id="PTHR43790:SF9">
    <property type="entry name" value="GALACTOFURANOSE TRANSPORTER ATP-BINDING PROTEIN YTFR"/>
    <property type="match status" value="1"/>
</dbReference>
<keyword evidence="2" id="KW-0677">Repeat</keyword>
<comment type="caution">
    <text evidence="7">The sequence shown here is derived from an EMBL/GenBank/DDBJ whole genome shotgun (WGS) entry which is preliminary data.</text>
</comment>
<dbReference type="CDD" id="cd03215">
    <property type="entry name" value="ABC_Carb_Monos_II"/>
    <property type="match status" value="1"/>
</dbReference>
<dbReference type="GO" id="GO:0016887">
    <property type="term" value="F:ATP hydrolysis activity"/>
    <property type="evidence" value="ECO:0007669"/>
    <property type="project" value="InterPro"/>
</dbReference>
<feature type="domain" description="ABC transporter" evidence="6">
    <location>
        <begin position="6"/>
        <end position="241"/>
    </location>
</feature>
<feature type="domain" description="ABC transporter" evidence="6">
    <location>
        <begin position="268"/>
        <end position="512"/>
    </location>
</feature>
<dbReference type="PANTHER" id="PTHR43790">
    <property type="entry name" value="CARBOHYDRATE TRANSPORT ATP-BINDING PROTEIN MG119-RELATED"/>
    <property type="match status" value="1"/>
</dbReference>
<organism evidence="7 8">
    <name type="scientific">Streptomyces viridochromogenes</name>
    <dbReference type="NCBI Taxonomy" id="1938"/>
    <lineage>
        <taxon>Bacteria</taxon>
        <taxon>Bacillati</taxon>
        <taxon>Actinomycetota</taxon>
        <taxon>Actinomycetes</taxon>
        <taxon>Kitasatosporales</taxon>
        <taxon>Streptomycetaceae</taxon>
        <taxon>Streptomyces</taxon>
    </lineage>
</organism>
<evidence type="ECO:0000259" key="6">
    <source>
        <dbReference type="PROSITE" id="PS50893"/>
    </source>
</evidence>
<dbReference type="EMBL" id="LFNT01000003">
    <property type="protein sequence ID" value="KMS76565.1"/>
    <property type="molecule type" value="Genomic_DNA"/>
</dbReference>
<feature type="compositionally biased region" description="Low complexity" evidence="5">
    <location>
        <begin position="249"/>
        <end position="267"/>
    </location>
</feature>
<dbReference type="InterPro" id="IPR003593">
    <property type="entry name" value="AAA+_ATPase"/>
</dbReference>
<evidence type="ECO:0000256" key="1">
    <source>
        <dbReference type="ARBA" id="ARBA00022448"/>
    </source>
</evidence>
<dbReference type="InterPro" id="IPR003439">
    <property type="entry name" value="ABC_transporter-like_ATP-bd"/>
</dbReference>
<evidence type="ECO:0000256" key="4">
    <source>
        <dbReference type="ARBA" id="ARBA00022840"/>
    </source>
</evidence>
<accession>A0A0J8CF44</accession>
<evidence type="ECO:0000313" key="7">
    <source>
        <dbReference type="EMBL" id="KMS76565.1"/>
    </source>
</evidence>
<dbReference type="InterPro" id="IPR050107">
    <property type="entry name" value="ABC_carbohydrate_import_ATPase"/>
</dbReference>
<feature type="region of interest" description="Disordered" evidence="5">
    <location>
        <begin position="244"/>
        <end position="267"/>
    </location>
</feature>
<evidence type="ECO:0000313" key="8">
    <source>
        <dbReference type="Proteomes" id="UP000037432"/>
    </source>
</evidence>
<dbReference type="PROSITE" id="PS50893">
    <property type="entry name" value="ABC_TRANSPORTER_2"/>
    <property type="match status" value="2"/>
</dbReference>
<protein>
    <submittedName>
        <fullName evidence="7">ABC transporter ATP-binding protein</fullName>
    </submittedName>
</protein>
<keyword evidence="1" id="KW-0813">Transport</keyword>
<dbReference type="RefSeq" id="WP_048579828.1">
    <property type="nucleotide sequence ID" value="NZ_LFNT01000003.1"/>
</dbReference>
<evidence type="ECO:0000256" key="5">
    <source>
        <dbReference type="SAM" id="MobiDB-lite"/>
    </source>
</evidence>
<keyword evidence="4 7" id="KW-0067">ATP-binding</keyword>
<dbReference type="PATRIC" id="fig|1938.3.peg.4961"/>
<sequence length="523" mass="55124">MTDPNLRIRGLAKSFGGVRALDGVDLTVPAGQVHALLGHNGAGKSTLIKCLGGAFPPDAGTIEVGGRSHTRLSPRESIAAGVAIIFQTLSVVDSLTVAENIFLGQEWTRYATVHRRAQEELAAGLLERVAASCSPRDRVGELPMGQRQLVEIAKALSRSASVLVLDEPTAALSGAESDALAERVEDLRTQGLAIVYVTHLLAEVERLADAVTVLRDGRVAHHSRVAGHTRRELVEAIVGRPEPLPHGLPAGASATEQTAASASADAVPRAPRLTVHGFRGPGFGPVEIEVAEGEIVGLYGLIGSGRTRILETLFGRRRASGGTVRVGERAVTAARPSDALAAGIALVPADRRRQGLFPLLSAQDNALLPTIRPLARRGVRALFAERRVFDTLSRAVGLRPARPRLSAAAFSGGNQQKLVLGRWINEARRVDVLLLDEPTQGVDVGARQEIYEVVSSLASQRGTAVLFASSDPEEVVALAHRCLIVSQGRITGELSGAQLTEAALLSAVHEADGTTTMYSEGAA</sequence>
<dbReference type="PROSITE" id="PS00211">
    <property type="entry name" value="ABC_TRANSPORTER_1"/>
    <property type="match status" value="1"/>
</dbReference>